<dbReference type="AlphaFoldDB" id="A0A1Z4C1F3"/>
<reference evidence="1 2" key="1">
    <citation type="submission" date="2017-06" db="EMBL/GenBank/DDBJ databases">
        <title>Genome Sequencing of the methanotroph Methylovulum psychrotolerants str. HV10-M2 isolated from a high-altitude environment.</title>
        <authorList>
            <person name="Mateos-Rivera A."/>
        </authorList>
    </citation>
    <scope>NUCLEOTIDE SEQUENCE [LARGE SCALE GENOMIC DNA]</scope>
    <source>
        <strain evidence="1 2">HV10_M2</strain>
    </source>
</reference>
<evidence type="ECO:0000313" key="2">
    <source>
        <dbReference type="Proteomes" id="UP000197019"/>
    </source>
</evidence>
<accession>A0A1Z4C1F3</accession>
<dbReference type="RefSeq" id="WP_088620202.1">
    <property type="nucleotide sequence ID" value="NZ_CP022129.1"/>
</dbReference>
<dbReference type="EMBL" id="CP022129">
    <property type="protein sequence ID" value="ASF47330.1"/>
    <property type="molecule type" value="Genomic_DNA"/>
</dbReference>
<keyword evidence="2" id="KW-1185">Reference proteome</keyword>
<sequence>MLDKSTYLRCLEHAKGTEKSVLMAYKLDDADGIAEQLGFKTHIISKADYFLEQELHVQFIELSDLRESFKECAGKICSALAEINQDPTLSEKWKRERKKVIKQKAWQNLRDEFHKKWNGSIAVIERLYRKTGQPVDSDPRYSLLIVCKNDTDTKMLDELNAELSPLLNGMCGTVQKVQFCKTSQLEKCLLTS</sequence>
<gene>
    <name evidence="1" type="ORF">CEK71_15360</name>
</gene>
<dbReference type="OrthoDB" id="5568619at2"/>
<protein>
    <submittedName>
        <fullName evidence="1">Uncharacterized protein</fullName>
    </submittedName>
</protein>
<name>A0A1Z4C1F3_9GAMM</name>
<proteinExistence type="predicted"/>
<dbReference type="Proteomes" id="UP000197019">
    <property type="component" value="Chromosome"/>
</dbReference>
<dbReference type="KEGG" id="mpsy:CEK71_15360"/>
<organism evidence="1 2">
    <name type="scientific">Methylovulum psychrotolerans</name>
    <dbReference type="NCBI Taxonomy" id="1704499"/>
    <lineage>
        <taxon>Bacteria</taxon>
        <taxon>Pseudomonadati</taxon>
        <taxon>Pseudomonadota</taxon>
        <taxon>Gammaproteobacteria</taxon>
        <taxon>Methylococcales</taxon>
        <taxon>Methylococcaceae</taxon>
        <taxon>Methylovulum</taxon>
    </lineage>
</organism>
<evidence type="ECO:0000313" key="1">
    <source>
        <dbReference type="EMBL" id="ASF47330.1"/>
    </source>
</evidence>